<dbReference type="GO" id="GO:0019557">
    <property type="term" value="P:L-histidine catabolic process to glutamate and formate"/>
    <property type="evidence" value="ECO:0007669"/>
    <property type="project" value="UniProtKB-UniPathway"/>
</dbReference>
<feature type="binding site" evidence="7">
    <location>
        <position position="327"/>
    </location>
    <ligand>
        <name>Zn(2+)</name>
        <dbReference type="ChEBI" id="CHEBI:29105"/>
    </ligand>
</feature>
<feature type="binding site" evidence="7">
    <location>
        <position position="155"/>
    </location>
    <ligand>
        <name>N-formimidoyl-L-glutamate</name>
        <dbReference type="ChEBI" id="CHEBI:58928"/>
    </ligand>
</feature>
<evidence type="ECO:0000256" key="4">
    <source>
        <dbReference type="ARBA" id="ARBA00022808"/>
    </source>
</evidence>
<feature type="binding site" evidence="7">
    <location>
        <position position="329"/>
    </location>
    <ligand>
        <name>N-formimidoyl-L-glutamate</name>
        <dbReference type="ChEBI" id="CHEBI:58928"/>
    </ligand>
</feature>
<dbReference type="Pfam" id="PF22039">
    <property type="entry name" value="HUTI_composite_bact"/>
    <property type="match status" value="1"/>
</dbReference>
<feature type="binding site" evidence="7">
    <location>
        <position position="83"/>
    </location>
    <ligand>
        <name>Zn(2+)</name>
        <dbReference type="ChEBI" id="CHEBI:29105"/>
    </ligand>
</feature>
<keyword evidence="3 7" id="KW-0378">Hydrolase</keyword>
<comment type="pathway">
    <text evidence="7">Amino-acid degradation; L-histidine degradation into L-glutamate; N-formimidoyl-L-glutamate from L-histidine: step 3/3.</text>
</comment>
<feature type="binding site" evidence="7">
    <location>
        <position position="92"/>
    </location>
    <ligand>
        <name>4-imidazolone-5-propanoate</name>
        <dbReference type="ChEBI" id="CHEBI:77893"/>
    </ligand>
</feature>
<dbReference type="GO" id="GO:0005737">
    <property type="term" value="C:cytoplasm"/>
    <property type="evidence" value="ECO:0007669"/>
    <property type="project" value="UniProtKB-SubCell"/>
</dbReference>
<dbReference type="NCBIfam" id="TIGR01224">
    <property type="entry name" value="hutI"/>
    <property type="match status" value="1"/>
</dbReference>
<comment type="cofactor">
    <cofactor evidence="7">
        <name>Zn(2+)</name>
        <dbReference type="ChEBI" id="CHEBI:29105"/>
    </cofactor>
    <cofactor evidence="7">
        <name>Fe(3+)</name>
        <dbReference type="ChEBI" id="CHEBI:29034"/>
    </cofactor>
    <text evidence="7">Binds 1 zinc or iron ion per subunit.</text>
</comment>
<keyword evidence="4 7" id="KW-0369">Histidine metabolism</keyword>
<dbReference type="AlphaFoldDB" id="A0A538SCJ3"/>
<dbReference type="PANTHER" id="PTHR42752:SF1">
    <property type="entry name" value="IMIDAZOLONEPROPIONASE-RELATED"/>
    <property type="match status" value="1"/>
</dbReference>
<proteinExistence type="inferred from homology"/>
<evidence type="ECO:0000259" key="8">
    <source>
        <dbReference type="Pfam" id="PF01979"/>
    </source>
</evidence>
<dbReference type="InterPro" id="IPR054418">
    <property type="entry name" value="MQNX/HUTI_composite_N"/>
</dbReference>
<dbReference type="PANTHER" id="PTHR42752">
    <property type="entry name" value="IMIDAZOLONEPROPIONASE"/>
    <property type="match status" value="1"/>
</dbReference>
<dbReference type="GO" id="GO:0050480">
    <property type="term" value="F:imidazolonepropionase activity"/>
    <property type="evidence" value="ECO:0007669"/>
    <property type="project" value="UniProtKB-UniRule"/>
</dbReference>
<feature type="binding site" evidence="7">
    <location>
        <position position="85"/>
    </location>
    <ligand>
        <name>Zn(2+)</name>
        <dbReference type="ChEBI" id="CHEBI:29105"/>
    </ligand>
</feature>
<dbReference type="Gene3D" id="3.20.20.140">
    <property type="entry name" value="Metal-dependent hydrolases"/>
    <property type="match status" value="1"/>
</dbReference>
<feature type="binding site" evidence="7">
    <location>
        <position position="188"/>
    </location>
    <ligand>
        <name>4-imidazolone-5-propanoate</name>
        <dbReference type="ChEBI" id="CHEBI:77893"/>
    </ligand>
</feature>
<keyword evidence="6 7" id="KW-0408">Iron</keyword>
<keyword evidence="5 7" id="KW-0862">Zinc</keyword>
<feature type="binding site" evidence="7">
    <location>
        <position position="253"/>
    </location>
    <ligand>
        <name>Zn(2+)</name>
        <dbReference type="ChEBI" id="CHEBI:29105"/>
    </ligand>
</feature>
<keyword evidence="7" id="KW-0963">Cytoplasm</keyword>
<evidence type="ECO:0000256" key="6">
    <source>
        <dbReference type="ARBA" id="ARBA00023004"/>
    </source>
</evidence>
<feature type="binding site" evidence="7">
    <location>
        <position position="83"/>
    </location>
    <ligand>
        <name>Fe(3+)</name>
        <dbReference type="ChEBI" id="CHEBI:29034"/>
    </ligand>
</feature>
<accession>A0A538SCJ3</accession>
<feature type="binding site" evidence="7">
    <location>
        <position position="332"/>
    </location>
    <ligand>
        <name>4-imidazolone-5-propanoate</name>
        <dbReference type="ChEBI" id="CHEBI:77893"/>
    </ligand>
</feature>
<dbReference type="SUPFAM" id="SSF51338">
    <property type="entry name" value="Composite domain of metallo-dependent hydrolases"/>
    <property type="match status" value="1"/>
</dbReference>
<comment type="function">
    <text evidence="7">Catalyzes the hydrolytic cleavage of the carbon-nitrogen bond in imidazolone-5-propanoate to yield N-formimidoyl-L-glutamate. It is the third step in the universal histidine degradation pathway.</text>
</comment>
<evidence type="ECO:0000256" key="7">
    <source>
        <dbReference type="HAMAP-Rule" id="MF_00372"/>
    </source>
</evidence>
<dbReference type="EMBL" id="VBOR01000061">
    <property type="protein sequence ID" value="TMQ49079.1"/>
    <property type="molecule type" value="Genomic_DNA"/>
</dbReference>
<dbReference type="InterPro" id="IPR005920">
    <property type="entry name" value="HutI"/>
</dbReference>
<keyword evidence="2 7" id="KW-0479">Metal-binding</keyword>
<dbReference type="FunFam" id="3.20.20.140:FF:000007">
    <property type="entry name" value="Imidazolonepropionase"/>
    <property type="match status" value="1"/>
</dbReference>
<feature type="binding site" evidence="7">
    <location>
        <position position="331"/>
    </location>
    <ligand>
        <name>N-formimidoyl-L-glutamate</name>
        <dbReference type="ChEBI" id="CHEBI:58928"/>
    </ligand>
</feature>
<reference evidence="10 11" key="1">
    <citation type="journal article" date="2019" name="Nat. Microbiol.">
        <title>Mediterranean grassland soil C-N compound turnover is dependent on rainfall and depth, and is mediated by genomically divergent microorganisms.</title>
        <authorList>
            <person name="Diamond S."/>
            <person name="Andeer P.F."/>
            <person name="Li Z."/>
            <person name="Crits-Christoph A."/>
            <person name="Burstein D."/>
            <person name="Anantharaman K."/>
            <person name="Lane K.R."/>
            <person name="Thomas B.C."/>
            <person name="Pan C."/>
            <person name="Northen T.R."/>
            <person name="Banfield J.F."/>
        </authorList>
    </citation>
    <scope>NUCLEOTIDE SEQUENCE [LARGE SCALE GENOMIC DNA]</scope>
    <source>
        <strain evidence="10">WS_1</strain>
    </source>
</reference>
<dbReference type="Gene3D" id="2.30.40.10">
    <property type="entry name" value="Urease, subunit C, domain 1"/>
    <property type="match status" value="1"/>
</dbReference>
<feature type="binding site" evidence="7">
    <location>
        <position position="85"/>
    </location>
    <ligand>
        <name>Fe(3+)</name>
        <dbReference type="ChEBI" id="CHEBI:29034"/>
    </ligand>
</feature>
<comment type="similarity">
    <text evidence="7">Belongs to the metallo-dependent hydrolases superfamily. HutI family.</text>
</comment>
<sequence length="425" mass="45244">MKCDLLVVSAAQLITAPEGTGPLLGPDLDRPTLLEDAAVACVDGKIAAVGKTAEVQARYPESGARRVIDARGLLVAPGFVDSHTHLPFAGTREMEFDARARGETYAAIAERGGGIRASVAHLRAVSEPALALSVAKRLGRLLAQGTTTVEAKSGYGLSLEEERKQLQALRTASASSPVEVVPTFLGAHEVPDEYRDRREDYVSLLTDRMIPAIAKERLARFCDVFCDRGVFTVEESRRILLRARESGLGIKLHADELADVGAAALAAELRATSADHLLHASPEGLRAMSRAGVMAVLLPGTAFTLGLPYARARVMVEMGLGIALATDFNPGSTMCSSMPMAMTLAVTQMKMTPAEAWMAATANAACAVGEGNRLGRLQPGHQADLALFEASDYRHIPYHYAEEHVRLAVKRGAVATDRGDCSCCV</sequence>
<gene>
    <name evidence="7" type="primary">hutI</name>
    <name evidence="10" type="ORF">E6K71_05570</name>
</gene>
<feature type="binding site" evidence="7">
    <location>
        <position position="253"/>
    </location>
    <ligand>
        <name>Fe(3+)</name>
        <dbReference type="ChEBI" id="CHEBI:29034"/>
    </ligand>
</feature>
<evidence type="ECO:0000256" key="5">
    <source>
        <dbReference type="ARBA" id="ARBA00022833"/>
    </source>
</evidence>
<feature type="binding site" evidence="7">
    <location>
        <position position="256"/>
    </location>
    <ligand>
        <name>4-imidazolone-5-propanoate</name>
        <dbReference type="ChEBI" id="CHEBI:77893"/>
    </ligand>
</feature>
<dbReference type="InterPro" id="IPR011059">
    <property type="entry name" value="Metal-dep_hydrolase_composite"/>
</dbReference>
<evidence type="ECO:0000313" key="11">
    <source>
        <dbReference type="Proteomes" id="UP000316292"/>
    </source>
</evidence>
<dbReference type="UniPathway" id="UPA00379">
    <property type="reaction ID" value="UER00551"/>
</dbReference>
<dbReference type="GO" id="GO:0019556">
    <property type="term" value="P:L-histidine catabolic process to glutamate and formamide"/>
    <property type="evidence" value="ECO:0007669"/>
    <property type="project" value="UniProtKB-UniRule"/>
</dbReference>
<organism evidence="10 11">
    <name type="scientific">Eiseniibacteriota bacterium</name>
    <dbReference type="NCBI Taxonomy" id="2212470"/>
    <lineage>
        <taxon>Bacteria</taxon>
        <taxon>Candidatus Eiseniibacteriota</taxon>
    </lineage>
</organism>
<dbReference type="SUPFAM" id="SSF51556">
    <property type="entry name" value="Metallo-dependent hydrolases"/>
    <property type="match status" value="1"/>
</dbReference>
<comment type="catalytic activity">
    <reaction evidence="7">
        <text>4-imidazolone-5-propanoate + H2O = N-formimidoyl-L-glutamate</text>
        <dbReference type="Rhea" id="RHEA:23660"/>
        <dbReference type="ChEBI" id="CHEBI:15377"/>
        <dbReference type="ChEBI" id="CHEBI:58928"/>
        <dbReference type="ChEBI" id="CHEBI:77893"/>
        <dbReference type="EC" id="3.5.2.7"/>
    </reaction>
</comment>
<feature type="domain" description="Amidohydrolase-related" evidence="8">
    <location>
        <begin position="75"/>
        <end position="390"/>
    </location>
</feature>
<dbReference type="Proteomes" id="UP000316292">
    <property type="component" value="Unassembled WGS sequence"/>
</dbReference>
<name>A0A538SCJ3_UNCEI</name>
<feature type="binding site" evidence="7">
    <location>
        <position position="327"/>
    </location>
    <ligand>
        <name>Fe(3+)</name>
        <dbReference type="ChEBI" id="CHEBI:29034"/>
    </ligand>
</feature>
<dbReference type="GO" id="GO:0005506">
    <property type="term" value="F:iron ion binding"/>
    <property type="evidence" value="ECO:0007669"/>
    <property type="project" value="UniProtKB-UniRule"/>
</dbReference>
<dbReference type="Pfam" id="PF01979">
    <property type="entry name" value="Amidohydro_1"/>
    <property type="match status" value="1"/>
</dbReference>
<feature type="domain" description="Aminodeoxyfutalosine deaminase/Imidazolonepropionase-like composite" evidence="9">
    <location>
        <begin position="37"/>
        <end position="61"/>
    </location>
</feature>
<evidence type="ECO:0000259" key="9">
    <source>
        <dbReference type="Pfam" id="PF22039"/>
    </source>
</evidence>
<protein>
    <recommendedName>
        <fullName evidence="1 7">Imidazolonepropionase</fullName>
        <ecNumber evidence="1 7">3.5.2.7</ecNumber>
    </recommendedName>
    <alternativeName>
        <fullName evidence="7">Imidazolone-5-propionate hydrolase</fullName>
    </alternativeName>
</protein>
<feature type="binding site" evidence="7">
    <location>
        <position position="155"/>
    </location>
    <ligand>
        <name>4-imidazolone-5-propanoate</name>
        <dbReference type="ChEBI" id="CHEBI:77893"/>
    </ligand>
</feature>
<comment type="subcellular location">
    <subcellularLocation>
        <location evidence="7">Cytoplasm</location>
    </subcellularLocation>
</comment>
<dbReference type="InterPro" id="IPR032466">
    <property type="entry name" value="Metal_Hydrolase"/>
</dbReference>
<comment type="caution">
    <text evidence="10">The sequence shown here is derived from an EMBL/GenBank/DDBJ whole genome shotgun (WGS) entry which is preliminary data.</text>
</comment>
<dbReference type="GO" id="GO:0008270">
    <property type="term" value="F:zinc ion binding"/>
    <property type="evidence" value="ECO:0007669"/>
    <property type="project" value="UniProtKB-UniRule"/>
</dbReference>
<evidence type="ECO:0000313" key="10">
    <source>
        <dbReference type="EMBL" id="TMQ49079.1"/>
    </source>
</evidence>
<dbReference type="InterPro" id="IPR006680">
    <property type="entry name" value="Amidohydro-rel"/>
</dbReference>
<evidence type="ECO:0000256" key="3">
    <source>
        <dbReference type="ARBA" id="ARBA00022801"/>
    </source>
</evidence>
<dbReference type="HAMAP" id="MF_00372">
    <property type="entry name" value="HutI"/>
    <property type="match status" value="1"/>
</dbReference>
<dbReference type="EC" id="3.5.2.7" evidence="1 7"/>
<evidence type="ECO:0000256" key="1">
    <source>
        <dbReference type="ARBA" id="ARBA00012864"/>
    </source>
</evidence>
<evidence type="ECO:0000256" key="2">
    <source>
        <dbReference type="ARBA" id="ARBA00022723"/>
    </source>
</evidence>